<dbReference type="GO" id="GO:0004674">
    <property type="term" value="F:protein serine/threonine kinase activity"/>
    <property type="evidence" value="ECO:0007669"/>
    <property type="project" value="TreeGrafter"/>
</dbReference>
<keyword evidence="3" id="KW-1185">Reference proteome</keyword>
<name>A0A9W4SB93_9GLOM</name>
<dbReference type="InterPro" id="IPR000719">
    <property type="entry name" value="Prot_kinase_dom"/>
</dbReference>
<dbReference type="GO" id="GO:0005524">
    <property type="term" value="F:ATP binding"/>
    <property type="evidence" value="ECO:0007669"/>
    <property type="project" value="InterPro"/>
</dbReference>
<proteinExistence type="predicted"/>
<feature type="domain" description="Protein kinase" evidence="1">
    <location>
        <begin position="1"/>
        <end position="207"/>
    </location>
</feature>
<dbReference type="Pfam" id="PF00069">
    <property type="entry name" value="Pkinase"/>
    <property type="match status" value="1"/>
</dbReference>
<dbReference type="InterPro" id="IPR011009">
    <property type="entry name" value="Kinase-like_dom_sf"/>
</dbReference>
<gene>
    <name evidence="2" type="ORF">FWILDA_LOCUS609</name>
</gene>
<dbReference type="SUPFAM" id="SSF56112">
    <property type="entry name" value="Protein kinase-like (PK-like)"/>
    <property type="match status" value="1"/>
</dbReference>
<dbReference type="Proteomes" id="UP001153678">
    <property type="component" value="Unassembled WGS sequence"/>
</dbReference>
<evidence type="ECO:0000313" key="3">
    <source>
        <dbReference type="Proteomes" id="UP001153678"/>
    </source>
</evidence>
<comment type="caution">
    <text evidence="2">The sequence shown here is derived from an EMBL/GenBank/DDBJ whole genome shotgun (WGS) entry which is preliminary data.</text>
</comment>
<sequence length="207" mass="23476">MINKSLINDISLYSYLEEFMGVRSWKDIIDMLRDILTGLHSIHKNDIVHGNLHGGNILVENEGDSINIRISDVGLHGSVYKKSSNRTYGVLPYVAPEILKGDPPTKASDIYSFGIIILAIEICIGIRPETIDGTPNAYIQQMARCWHPDPLKRPTALELYDLLGSWSDPNKSESFNKFVMTESRREIHPRANYTSRLLHFPDLNKLL</sequence>
<dbReference type="EMBL" id="CAMKVN010000042">
    <property type="protein sequence ID" value="CAI2162537.1"/>
    <property type="molecule type" value="Genomic_DNA"/>
</dbReference>
<accession>A0A9W4SB93</accession>
<dbReference type="Gene3D" id="1.10.510.10">
    <property type="entry name" value="Transferase(Phosphotransferase) domain 1"/>
    <property type="match status" value="1"/>
</dbReference>
<dbReference type="PROSITE" id="PS50011">
    <property type="entry name" value="PROTEIN_KINASE_DOM"/>
    <property type="match status" value="1"/>
</dbReference>
<protein>
    <submittedName>
        <fullName evidence="2">2204_t:CDS:1</fullName>
    </submittedName>
</protein>
<reference evidence="2" key="1">
    <citation type="submission" date="2022-08" db="EMBL/GenBank/DDBJ databases">
        <authorList>
            <person name="Kallberg Y."/>
            <person name="Tangrot J."/>
            <person name="Rosling A."/>
        </authorList>
    </citation>
    <scope>NUCLEOTIDE SEQUENCE</scope>
    <source>
        <strain evidence="2">Wild A</strain>
    </source>
</reference>
<evidence type="ECO:0000259" key="1">
    <source>
        <dbReference type="PROSITE" id="PS50011"/>
    </source>
</evidence>
<dbReference type="InterPro" id="IPR051681">
    <property type="entry name" value="Ser/Thr_Kinases-Pseudokinases"/>
</dbReference>
<dbReference type="OrthoDB" id="544350at2759"/>
<dbReference type="AlphaFoldDB" id="A0A9W4SB93"/>
<dbReference type="PANTHER" id="PTHR44329">
    <property type="entry name" value="SERINE/THREONINE-PROTEIN KINASE TNNI3K-RELATED"/>
    <property type="match status" value="1"/>
</dbReference>
<organism evidence="2 3">
    <name type="scientific">Funneliformis geosporum</name>
    <dbReference type="NCBI Taxonomy" id="1117311"/>
    <lineage>
        <taxon>Eukaryota</taxon>
        <taxon>Fungi</taxon>
        <taxon>Fungi incertae sedis</taxon>
        <taxon>Mucoromycota</taxon>
        <taxon>Glomeromycotina</taxon>
        <taxon>Glomeromycetes</taxon>
        <taxon>Glomerales</taxon>
        <taxon>Glomeraceae</taxon>
        <taxon>Funneliformis</taxon>
    </lineage>
</organism>
<evidence type="ECO:0000313" key="2">
    <source>
        <dbReference type="EMBL" id="CAI2162537.1"/>
    </source>
</evidence>